<evidence type="ECO:0000256" key="5">
    <source>
        <dbReference type="ARBA" id="ARBA00022840"/>
    </source>
</evidence>
<keyword evidence="4" id="KW-0547">Nucleotide-binding</keyword>
<dbReference type="InterPro" id="IPR045864">
    <property type="entry name" value="aa-tRNA-synth_II/BPL/LPL"/>
</dbReference>
<dbReference type="InterPro" id="IPR002320">
    <property type="entry name" value="Thr-tRNA-ligase_IIa"/>
</dbReference>
<evidence type="ECO:0000256" key="6">
    <source>
        <dbReference type="ARBA" id="ARBA00022917"/>
    </source>
</evidence>
<dbReference type="GO" id="GO:0005737">
    <property type="term" value="C:cytoplasm"/>
    <property type="evidence" value="ECO:0007669"/>
    <property type="project" value="InterPro"/>
</dbReference>
<evidence type="ECO:0000256" key="2">
    <source>
        <dbReference type="ARBA" id="ARBA00013163"/>
    </source>
</evidence>
<dbReference type="InterPro" id="IPR002314">
    <property type="entry name" value="aa-tRNA-synt_IIb"/>
</dbReference>
<comment type="catalytic activity">
    <reaction evidence="8">
        <text>tRNA(Thr) + L-threonine + ATP = L-threonyl-tRNA(Thr) + AMP + diphosphate + H(+)</text>
        <dbReference type="Rhea" id="RHEA:24624"/>
        <dbReference type="Rhea" id="RHEA-COMP:9670"/>
        <dbReference type="Rhea" id="RHEA-COMP:9704"/>
        <dbReference type="ChEBI" id="CHEBI:15378"/>
        <dbReference type="ChEBI" id="CHEBI:30616"/>
        <dbReference type="ChEBI" id="CHEBI:33019"/>
        <dbReference type="ChEBI" id="CHEBI:57926"/>
        <dbReference type="ChEBI" id="CHEBI:78442"/>
        <dbReference type="ChEBI" id="CHEBI:78534"/>
        <dbReference type="ChEBI" id="CHEBI:456215"/>
        <dbReference type="EC" id="6.1.1.3"/>
    </reaction>
</comment>
<reference evidence="10" key="1">
    <citation type="submission" date="2017-02" db="EMBL/GenBank/DDBJ databases">
        <title>Delving into the versatile metabolic prowess of the omnipresent phylum Bacteroidetes.</title>
        <authorList>
            <person name="Nobu M.K."/>
            <person name="Mei R."/>
            <person name="Narihiro T."/>
            <person name="Kuroda K."/>
            <person name="Liu W.-T."/>
        </authorList>
    </citation>
    <scope>NUCLEOTIDE SEQUENCE</scope>
    <source>
        <strain evidence="10">ADurb.Bin160</strain>
    </source>
</reference>
<sequence>MYPPMEAGQTLEDQKAGKKVSEADSEQYLLKPMNCPFHVEIYKAEPKSYRDFPLRRCEAGTVYRFEKKGQLSGLTRVRGFTQDDAHIMCRKDQVEDELQRVVRFILYIYESFGFKKEDVKVYLSLRDPKNTHKYAGNDE</sequence>
<accession>A0A1V5ZMI5</accession>
<comment type="similarity">
    <text evidence="1">Belongs to the class-II aminoacyl-tRNA synthetase family.</text>
</comment>
<evidence type="ECO:0000256" key="3">
    <source>
        <dbReference type="ARBA" id="ARBA00022598"/>
    </source>
</evidence>
<dbReference type="EMBL" id="MWDB01000017">
    <property type="protein sequence ID" value="OQB41427.1"/>
    <property type="molecule type" value="Genomic_DNA"/>
</dbReference>
<keyword evidence="6" id="KW-0648">Protein biosynthesis</keyword>
<dbReference type="Gene3D" id="3.30.930.10">
    <property type="entry name" value="Bira Bifunctional Protein, Domain 2"/>
    <property type="match status" value="1"/>
</dbReference>
<dbReference type="GO" id="GO:0004829">
    <property type="term" value="F:threonine-tRNA ligase activity"/>
    <property type="evidence" value="ECO:0007669"/>
    <property type="project" value="UniProtKB-EC"/>
</dbReference>
<keyword evidence="3 10" id="KW-0436">Ligase</keyword>
<keyword evidence="7" id="KW-0030">Aminoacyl-tRNA synthetase</keyword>
<dbReference type="GO" id="GO:0005524">
    <property type="term" value="F:ATP binding"/>
    <property type="evidence" value="ECO:0007669"/>
    <property type="project" value="UniProtKB-KW"/>
</dbReference>
<dbReference type="InterPro" id="IPR006195">
    <property type="entry name" value="aa-tRNA-synth_II"/>
</dbReference>
<dbReference type="Proteomes" id="UP000485621">
    <property type="component" value="Unassembled WGS sequence"/>
</dbReference>
<dbReference type="PANTHER" id="PTHR11451">
    <property type="entry name" value="THREONINE-TRNA LIGASE"/>
    <property type="match status" value="1"/>
</dbReference>
<evidence type="ECO:0000313" key="10">
    <source>
        <dbReference type="EMBL" id="OQB41427.1"/>
    </source>
</evidence>
<dbReference type="AlphaFoldDB" id="A0A1V5ZMI5"/>
<dbReference type="GO" id="GO:0006435">
    <property type="term" value="P:threonyl-tRNA aminoacylation"/>
    <property type="evidence" value="ECO:0007669"/>
    <property type="project" value="InterPro"/>
</dbReference>
<dbReference type="PANTHER" id="PTHR11451:SF44">
    <property type="entry name" value="THREONINE--TRNA LIGASE, CHLOROPLASTIC_MITOCHONDRIAL 2"/>
    <property type="match status" value="1"/>
</dbReference>
<dbReference type="Pfam" id="PF00587">
    <property type="entry name" value="tRNA-synt_2b"/>
    <property type="match status" value="1"/>
</dbReference>
<keyword evidence="5" id="KW-0067">ATP-binding</keyword>
<dbReference type="PRINTS" id="PR01047">
    <property type="entry name" value="TRNASYNTHTHR"/>
</dbReference>
<evidence type="ECO:0000259" key="9">
    <source>
        <dbReference type="PROSITE" id="PS50862"/>
    </source>
</evidence>
<proteinExistence type="inferred from homology"/>
<gene>
    <name evidence="10" type="primary">thrS_2</name>
    <name evidence="10" type="ORF">BWY04_00848</name>
</gene>
<comment type="caution">
    <text evidence="10">The sequence shown here is derived from an EMBL/GenBank/DDBJ whole genome shotgun (WGS) entry which is preliminary data.</text>
</comment>
<dbReference type="SUPFAM" id="SSF55681">
    <property type="entry name" value="Class II aaRS and biotin synthetases"/>
    <property type="match status" value="1"/>
</dbReference>
<name>A0A1V5ZMI5_9BACT</name>
<dbReference type="EC" id="6.1.1.3" evidence="2"/>
<dbReference type="PROSITE" id="PS50862">
    <property type="entry name" value="AA_TRNA_LIGASE_II"/>
    <property type="match status" value="1"/>
</dbReference>
<evidence type="ECO:0000256" key="1">
    <source>
        <dbReference type="ARBA" id="ARBA00008226"/>
    </source>
</evidence>
<evidence type="ECO:0000256" key="4">
    <source>
        <dbReference type="ARBA" id="ARBA00022741"/>
    </source>
</evidence>
<organism evidence="10">
    <name type="scientific">candidate division CPR1 bacterium ADurb.Bin160</name>
    <dbReference type="NCBI Taxonomy" id="1852826"/>
    <lineage>
        <taxon>Bacteria</taxon>
        <taxon>candidate division CPR1</taxon>
    </lineage>
</organism>
<evidence type="ECO:0000256" key="7">
    <source>
        <dbReference type="ARBA" id="ARBA00023146"/>
    </source>
</evidence>
<evidence type="ECO:0000256" key="8">
    <source>
        <dbReference type="ARBA" id="ARBA00049515"/>
    </source>
</evidence>
<protein>
    <recommendedName>
        <fullName evidence="2">threonine--tRNA ligase</fullName>
        <ecNumber evidence="2">6.1.1.3</ecNumber>
    </recommendedName>
</protein>
<feature type="domain" description="Aminoacyl-transfer RNA synthetases class-II family profile" evidence="9">
    <location>
        <begin position="1"/>
        <end position="139"/>
    </location>
</feature>